<dbReference type="InterPro" id="IPR036390">
    <property type="entry name" value="WH_DNA-bd_sf"/>
</dbReference>
<dbReference type="PROSITE" id="PS50987">
    <property type="entry name" value="HTH_ARSR_2"/>
    <property type="match status" value="1"/>
</dbReference>
<dbReference type="SUPFAM" id="SSF46785">
    <property type="entry name" value="Winged helix' DNA-binding domain"/>
    <property type="match status" value="1"/>
</dbReference>
<keyword evidence="1" id="KW-0805">Transcription regulation</keyword>
<comment type="caution">
    <text evidence="5">The sequence shown here is derived from an EMBL/GenBank/DDBJ whole genome shotgun (WGS) entry which is preliminary data.</text>
</comment>
<dbReference type="PANTHER" id="PTHR43132:SF2">
    <property type="entry name" value="ARSENICAL RESISTANCE OPERON REPRESSOR ARSR-RELATED"/>
    <property type="match status" value="1"/>
</dbReference>
<feature type="domain" description="HTH arsR-type" evidence="4">
    <location>
        <begin position="10"/>
        <end position="104"/>
    </location>
</feature>
<dbReference type="PANTHER" id="PTHR43132">
    <property type="entry name" value="ARSENICAL RESISTANCE OPERON REPRESSOR ARSR-RELATED"/>
    <property type="match status" value="1"/>
</dbReference>
<evidence type="ECO:0000256" key="1">
    <source>
        <dbReference type="ARBA" id="ARBA00023015"/>
    </source>
</evidence>
<organism evidence="5 6">
    <name type="scientific">Alicyclobacillus ferrooxydans</name>
    <dbReference type="NCBI Taxonomy" id="471514"/>
    <lineage>
        <taxon>Bacteria</taxon>
        <taxon>Bacillati</taxon>
        <taxon>Bacillota</taxon>
        <taxon>Bacilli</taxon>
        <taxon>Bacillales</taxon>
        <taxon>Alicyclobacillaceae</taxon>
        <taxon>Alicyclobacillus</taxon>
    </lineage>
</organism>
<evidence type="ECO:0000256" key="2">
    <source>
        <dbReference type="ARBA" id="ARBA00023125"/>
    </source>
</evidence>
<evidence type="ECO:0000256" key="3">
    <source>
        <dbReference type="ARBA" id="ARBA00023163"/>
    </source>
</evidence>
<dbReference type="InterPro" id="IPR036388">
    <property type="entry name" value="WH-like_DNA-bd_sf"/>
</dbReference>
<evidence type="ECO:0000313" key="6">
    <source>
        <dbReference type="Proteomes" id="UP000050482"/>
    </source>
</evidence>
<dbReference type="Gene3D" id="1.10.10.10">
    <property type="entry name" value="Winged helix-like DNA-binding domain superfamily/Winged helix DNA-binding domain"/>
    <property type="match status" value="1"/>
</dbReference>
<accession>A0A0P9CM74</accession>
<dbReference type="Proteomes" id="UP000050482">
    <property type="component" value="Unassembled WGS sequence"/>
</dbReference>
<keyword evidence="3" id="KW-0804">Transcription</keyword>
<proteinExistence type="predicted"/>
<dbReference type="InterPro" id="IPR001845">
    <property type="entry name" value="HTH_ArsR_DNA-bd_dom"/>
</dbReference>
<protein>
    <submittedName>
        <fullName evidence="5">ArsR family transcriptional regulator</fullName>
    </submittedName>
</protein>
<dbReference type="InterPro" id="IPR051011">
    <property type="entry name" value="Metal_resp_trans_reg"/>
</dbReference>
<dbReference type="PATRIC" id="fig|471514.4.peg.3392"/>
<dbReference type="Pfam" id="PF01022">
    <property type="entry name" value="HTH_5"/>
    <property type="match status" value="1"/>
</dbReference>
<dbReference type="SMART" id="SM00418">
    <property type="entry name" value="HTH_ARSR"/>
    <property type="match status" value="1"/>
</dbReference>
<dbReference type="OrthoDB" id="9798835at2"/>
<dbReference type="GO" id="GO:0003700">
    <property type="term" value="F:DNA-binding transcription factor activity"/>
    <property type="evidence" value="ECO:0007669"/>
    <property type="project" value="InterPro"/>
</dbReference>
<name>A0A0P9CM74_9BACL</name>
<dbReference type="PRINTS" id="PR00778">
    <property type="entry name" value="HTHARSR"/>
</dbReference>
<evidence type="ECO:0000313" key="5">
    <source>
        <dbReference type="EMBL" id="KPV44068.1"/>
    </source>
</evidence>
<keyword evidence="6" id="KW-1185">Reference proteome</keyword>
<dbReference type="STRING" id="471514.AN477_09050"/>
<dbReference type="InterPro" id="IPR011991">
    <property type="entry name" value="ArsR-like_HTH"/>
</dbReference>
<keyword evidence="2" id="KW-0238">DNA-binding</keyword>
<sequence>MILVEPLQKIEEVQTELYAKFFHGLSNATRFKITELLLDGEKSVGELVEAVGVSQGQVSNHLACLKWCGYVSSRQEGKYVLYRVTDERVRTIMQLAKGIVADNAAHISNCTRM</sequence>
<dbReference type="CDD" id="cd00090">
    <property type="entry name" value="HTH_ARSR"/>
    <property type="match status" value="1"/>
</dbReference>
<dbReference type="AlphaFoldDB" id="A0A0P9CM74"/>
<dbReference type="NCBIfam" id="NF033788">
    <property type="entry name" value="HTH_metalloreg"/>
    <property type="match status" value="1"/>
</dbReference>
<dbReference type="EMBL" id="LJCO01000041">
    <property type="protein sequence ID" value="KPV44068.1"/>
    <property type="molecule type" value="Genomic_DNA"/>
</dbReference>
<evidence type="ECO:0000259" key="4">
    <source>
        <dbReference type="PROSITE" id="PS50987"/>
    </source>
</evidence>
<reference evidence="5 6" key="1">
    <citation type="submission" date="2015-09" db="EMBL/GenBank/DDBJ databases">
        <title>Draft genome sequence of Alicyclobacillus ferrooxydans DSM 22381.</title>
        <authorList>
            <person name="Hemp J."/>
        </authorList>
    </citation>
    <scope>NUCLEOTIDE SEQUENCE [LARGE SCALE GENOMIC DNA]</scope>
    <source>
        <strain evidence="5 6">TC-34</strain>
    </source>
</reference>
<gene>
    <name evidence="5" type="ORF">AN477_09050</name>
</gene>
<dbReference type="GO" id="GO:0003677">
    <property type="term" value="F:DNA binding"/>
    <property type="evidence" value="ECO:0007669"/>
    <property type="project" value="UniProtKB-KW"/>
</dbReference>